<dbReference type="Proteomes" id="UP000321839">
    <property type="component" value="Unassembled WGS sequence"/>
</dbReference>
<name>A0AB34AFL9_STAUR</name>
<protein>
    <submittedName>
        <fullName evidence="1">Uncharacterized protein</fullName>
    </submittedName>
</protein>
<evidence type="ECO:0000313" key="2">
    <source>
        <dbReference type="Proteomes" id="UP000321839"/>
    </source>
</evidence>
<comment type="caution">
    <text evidence="1">The sequence shown here is derived from an EMBL/GenBank/DDBJ whole genome shotgun (WGS) entry which is preliminary data.</text>
</comment>
<organism evidence="1 2">
    <name type="scientific">Staphylococcus ureilyticus</name>
    <name type="common">Staphylococcus cohnii subsp. urealyticus</name>
    <dbReference type="NCBI Taxonomy" id="94138"/>
    <lineage>
        <taxon>Bacteria</taxon>
        <taxon>Bacillati</taxon>
        <taxon>Bacillota</taxon>
        <taxon>Bacilli</taxon>
        <taxon>Bacillales</taxon>
        <taxon>Staphylococcaceae</taxon>
        <taxon>Staphylococcus</taxon>
        <taxon>Staphylococcus cohnii species complex</taxon>
    </lineage>
</organism>
<dbReference type="EMBL" id="BKAW01000003">
    <property type="protein sequence ID" value="GEQ01938.1"/>
    <property type="molecule type" value="Genomic_DNA"/>
</dbReference>
<dbReference type="AlphaFoldDB" id="A0AB34AFL9"/>
<reference evidence="1 2" key="1">
    <citation type="submission" date="2019-07" db="EMBL/GenBank/DDBJ databases">
        <title>Whole genome shotgun sequence of Staphylococcus cohnii subsp. urealyticus NBRC 109766.</title>
        <authorList>
            <person name="Hosoyama A."/>
            <person name="Uohara A."/>
            <person name="Ohji S."/>
            <person name="Ichikawa N."/>
        </authorList>
    </citation>
    <scope>NUCLEOTIDE SEQUENCE [LARGE SCALE GENOMIC DNA]</scope>
    <source>
        <strain evidence="1 2">NBRC 109766</strain>
    </source>
</reference>
<evidence type="ECO:0000313" key="1">
    <source>
        <dbReference type="EMBL" id="GEQ01938.1"/>
    </source>
</evidence>
<sequence length="82" mass="9168">MSNGTTTNASKILGKPLDLNIKVNNHKEEVDKAIKSITSFSNFESPRITAPKFERPQVSLSGNLLPYYTVMYSLHRVNSKEA</sequence>
<proteinExistence type="predicted"/>
<accession>A0AB34AFL9</accession>
<dbReference type="RefSeq" id="WP_073342914.1">
    <property type="nucleotide sequence ID" value="NZ_BKAW01000003.1"/>
</dbReference>
<keyword evidence="2" id="KW-1185">Reference proteome</keyword>
<gene>
    <name evidence="1" type="ORF">SCO02_03790</name>
</gene>